<evidence type="ECO:0000313" key="2">
    <source>
        <dbReference type="Proteomes" id="UP001231124"/>
    </source>
</evidence>
<dbReference type="Proteomes" id="UP001231124">
    <property type="component" value="Unassembled WGS sequence"/>
</dbReference>
<keyword evidence="2" id="KW-1185">Reference proteome</keyword>
<accession>A0ABU0I484</accession>
<comment type="caution">
    <text evidence="1">The sequence shown here is derived from an EMBL/GenBank/DDBJ whole genome shotgun (WGS) entry which is preliminary data.</text>
</comment>
<reference evidence="1 2" key="1">
    <citation type="submission" date="2023-07" db="EMBL/GenBank/DDBJ databases">
        <title>Genomic Encyclopedia of Type Strains, Phase IV (KMG-IV): sequencing the most valuable type-strain genomes for metagenomic binning, comparative biology and taxonomic classification.</title>
        <authorList>
            <person name="Goeker M."/>
        </authorList>
    </citation>
    <scope>NUCLEOTIDE SEQUENCE [LARGE SCALE GENOMIC DNA]</scope>
    <source>
        <strain evidence="1 2">DSM 19013</strain>
    </source>
</reference>
<dbReference type="RefSeq" id="WP_238201906.1">
    <property type="nucleotide sequence ID" value="NZ_BPQE01000006.1"/>
</dbReference>
<proteinExistence type="predicted"/>
<protein>
    <submittedName>
        <fullName evidence="1">Uncharacterized protein</fullName>
    </submittedName>
</protein>
<gene>
    <name evidence="1" type="ORF">QO012_003340</name>
</gene>
<evidence type="ECO:0000313" key="1">
    <source>
        <dbReference type="EMBL" id="MDQ0448828.1"/>
    </source>
</evidence>
<name>A0ABU0I484_9HYPH</name>
<sequence>MPWPALLTIASTLLLPVVAGLAGDARSVAVIALTQDGLDASIAAVAVADGEIVAVAARRILIARSDRAGFSSRLHAAGAWLVLPAPVSGCGPSSLVR</sequence>
<dbReference type="EMBL" id="JAUSVP010000010">
    <property type="protein sequence ID" value="MDQ0448828.1"/>
    <property type="molecule type" value="Genomic_DNA"/>
</dbReference>
<organism evidence="1 2">
    <name type="scientific">Methylobacterium aerolatum</name>
    <dbReference type="NCBI Taxonomy" id="418708"/>
    <lineage>
        <taxon>Bacteria</taxon>
        <taxon>Pseudomonadati</taxon>
        <taxon>Pseudomonadota</taxon>
        <taxon>Alphaproteobacteria</taxon>
        <taxon>Hyphomicrobiales</taxon>
        <taxon>Methylobacteriaceae</taxon>
        <taxon>Methylobacterium</taxon>
    </lineage>
</organism>